<reference evidence="1 2" key="1">
    <citation type="submission" date="2024-11" db="EMBL/GenBank/DDBJ databases">
        <title>A near-complete genome assembly of Cinchona calisaya.</title>
        <authorList>
            <person name="Lian D.C."/>
            <person name="Zhao X.W."/>
            <person name="Wei L."/>
        </authorList>
    </citation>
    <scope>NUCLEOTIDE SEQUENCE [LARGE SCALE GENOMIC DNA]</scope>
    <source>
        <tissue evidence="1">Nenye</tissue>
    </source>
</reference>
<dbReference type="AlphaFoldDB" id="A0ABD3AUL4"/>
<accession>A0ABD3AUL4</accession>
<evidence type="ECO:0000313" key="2">
    <source>
        <dbReference type="Proteomes" id="UP001630127"/>
    </source>
</evidence>
<comment type="caution">
    <text evidence="1">The sequence shown here is derived from an EMBL/GenBank/DDBJ whole genome shotgun (WGS) entry which is preliminary data.</text>
</comment>
<sequence>MVAFLLNHVMPVVRSRLHLFQTSLLFYVVNLHPLIIPPMLGNFMGNLALNFVISASEENEMEVLRLMDTSSRDGIEAMVTLEECVMSLLKCDVEHASSTPNDKRTF</sequence>
<organism evidence="1 2">
    <name type="scientific">Cinchona calisaya</name>
    <dbReference type="NCBI Taxonomy" id="153742"/>
    <lineage>
        <taxon>Eukaryota</taxon>
        <taxon>Viridiplantae</taxon>
        <taxon>Streptophyta</taxon>
        <taxon>Embryophyta</taxon>
        <taxon>Tracheophyta</taxon>
        <taxon>Spermatophyta</taxon>
        <taxon>Magnoliopsida</taxon>
        <taxon>eudicotyledons</taxon>
        <taxon>Gunneridae</taxon>
        <taxon>Pentapetalae</taxon>
        <taxon>asterids</taxon>
        <taxon>lamiids</taxon>
        <taxon>Gentianales</taxon>
        <taxon>Rubiaceae</taxon>
        <taxon>Cinchonoideae</taxon>
        <taxon>Cinchoneae</taxon>
        <taxon>Cinchona</taxon>
    </lineage>
</organism>
<gene>
    <name evidence="1" type="ORF">ACH5RR_003357</name>
</gene>
<dbReference type="EMBL" id="JBJUIK010000002">
    <property type="protein sequence ID" value="KAL3534896.1"/>
    <property type="molecule type" value="Genomic_DNA"/>
</dbReference>
<dbReference type="Proteomes" id="UP001630127">
    <property type="component" value="Unassembled WGS sequence"/>
</dbReference>
<protein>
    <submittedName>
        <fullName evidence="1">Uncharacterized protein</fullName>
    </submittedName>
</protein>
<name>A0ABD3AUL4_9GENT</name>
<evidence type="ECO:0000313" key="1">
    <source>
        <dbReference type="EMBL" id="KAL3534896.1"/>
    </source>
</evidence>
<keyword evidence="2" id="KW-1185">Reference proteome</keyword>
<proteinExistence type="predicted"/>